<dbReference type="OrthoDB" id="9802525at2"/>
<sequence>MRILVVSNLYPPMHIGGYEMGCRTLVDALRARGHDVRVLTSPSTRLADQPQPHVVRTLQMTAHTPAAMRARRSVEPGATVLARASHPTNTATMLQHIEEFEPHCVYLFNVFGIGGLALMDALQVLDYPWALHLMDRVPVEVSTDLNPDVLALFGAHDGTLYDGASIISMSRRLLGEVEQLCGYSVAQGAVYVPGWSTASLELPERDYAPAGRVRFVAAGRVHANKGTGLILEAAALMRERAGIDFSLEIYGDGDLPWAVDLAHSLGLDDLVRFGGWRSQAELQQIYRRSDSFLFPTWEREPFGFAPVEAAAEGCVPIITGGAGVTERMVDGVHCVLIDRTVESLADAMQRVCGGGVDLAAMGEAGMMLCREDLHLDTCVSTVEEVLASTAHRRARPERLDWRTYALMALKHNLAQQLQES</sequence>
<dbReference type="SUPFAM" id="SSF53756">
    <property type="entry name" value="UDP-Glycosyltransferase/glycogen phosphorylase"/>
    <property type="match status" value="1"/>
</dbReference>
<dbReference type="Proteomes" id="UP000818266">
    <property type="component" value="Unassembled WGS sequence"/>
</dbReference>
<dbReference type="EMBL" id="VIKT02000008">
    <property type="protein sequence ID" value="NHF62881.1"/>
    <property type="molecule type" value="Genomic_DNA"/>
</dbReference>
<organism evidence="2 3">
    <name type="scientific">Microcella pacifica</name>
    <dbReference type="NCBI Taxonomy" id="2591847"/>
    <lineage>
        <taxon>Bacteria</taxon>
        <taxon>Bacillati</taxon>
        <taxon>Actinomycetota</taxon>
        <taxon>Actinomycetes</taxon>
        <taxon>Micrococcales</taxon>
        <taxon>Microbacteriaceae</taxon>
        <taxon>Microcella</taxon>
    </lineage>
</organism>
<reference evidence="2 3" key="1">
    <citation type="submission" date="2019-06" db="EMBL/GenBank/DDBJ databases">
        <authorList>
            <person name="De-Chao Zhang Q."/>
        </authorList>
    </citation>
    <scope>NUCLEOTIDE SEQUENCE [LARGE SCALE GENOMIC DNA]</scope>
    <source>
        <strain evidence="2 3">KN1116</strain>
    </source>
</reference>
<evidence type="ECO:0000313" key="2">
    <source>
        <dbReference type="EMBL" id="NHF62881.1"/>
    </source>
</evidence>
<proteinExistence type="predicted"/>
<dbReference type="Pfam" id="PF13692">
    <property type="entry name" value="Glyco_trans_1_4"/>
    <property type="match status" value="1"/>
</dbReference>
<evidence type="ECO:0000256" key="1">
    <source>
        <dbReference type="ARBA" id="ARBA00021292"/>
    </source>
</evidence>
<dbReference type="AlphaFoldDB" id="A0A9E5MKQ1"/>
<dbReference type="PANTHER" id="PTHR45947:SF3">
    <property type="entry name" value="SULFOQUINOVOSYL TRANSFERASE SQD2"/>
    <property type="match status" value="1"/>
</dbReference>
<dbReference type="GO" id="GO:0016757">
    <property type="term" value="F:glycosyltransferase activity"/>
    <property type="evidence" value="ECO:0007669"/>
    <property type="project" value="TreeGrafter"/>
</dbReference>
<comment type="caution">
    <text evidence="2">The sequence shown here is derived from an EMBL/GenBank/DDBJ whole genome shotgun (WGS) entry which is preliminary data.</text>
</comment>
<gene>
    <name evidence="2" type="ORF">FK219_006470</name>
</gene>
<keyword evidence="3" id="KW-1185">Reference proteome</keyword>
<protein>
    <recommendedName>
        <fullName evidence="1">D-inositol 3-phosphate glycosyltransferase</fullName>
    </recommendedName>
</protein>
<dbReference type="RefSeq" id="WP_152582441.1">
    <property type="nucleotide sequence ID" value="NZ_VIKT02000008.1"/>
</dbReference>
<name>A0A9E5MKQ1_9MICO</name>
<dbReference type="CDD" id="cd03801">
    <property type="entry name" value="GT4_PimA-like"/>
    <property type="match status" value="1"/>
</dbReference>
<dbReference type="InterPro" id="IPR050194">
    <property type="entry name" value="Glycosyltransferase_grp1"/>
</dbReference>
<evidence type="ECO:0000313" key="3">
    <source>
        <dbReference type="Proteomes" id="UP000818266"/>
    </source>
</evidence>
<accession>A0A9E5MKQ1</accession>
<dbReference type="Gene3D" id="3.40.50.2000">
    <property type="entry name" value="Glycogen Phosphorylase B"/>
    <property type="match status" value="2"/>
</dbReference>
<dbReference type="PANTHER" id="PTHR45947">
    <property type="entry name" value="SULFOQUINOVOSYL TRANSFERASE SQD2"/>
    <property type="match status" value="1"/>
</dbReference>
<reference evidence="2 3" key="2">
    <citation type="submission" date="2020-03" db="EMBL/GenBank/DDBJ databases">
        <title>Chryseoglobus sp. isolated from a deep-sea seamount.</title>
        <authorList>
            <person name="Zhang D.-C."/>
        </authorList>
    </citation>
    <scope>NUCLEOTIDE SEQUENCE [LARGE SCALE GENOMIC DNA]</scope>
    <source>
        <strain evidence="2 3">KN1116</strain>
    </source>
</reference>